<dbReference type="AlphaFoldDB" id="A0A368Q346"/>
<evidence type="ECO:0008006" key="3">
    <source>
        <dbReference type="Google" id="ProtNLM"/>
    </source>
</evidence>
<dbReference type="OrthoDB" id="689801at2759"/>
<dbReference type="EMBL" id="CM003529">
    <property type="protein sequence ID" value="RCV12302.1"/>
    <property type="molecule type" value="Genomic_DNA"/>
</dbReference>
<sequence length="196" mass="20461">MPMALYSFPPLGLLLAIFLAFAVSARATVKDPPPLPTPAPADSRFLQACCAACANTTEASVCYDSALLPGAGSFHGNRVKVARAAAVIAFARLRGFYDELRCLQLQPRSTGAGRVADMALGDCATFADDSLGREGDSLARLRRLETAAGREVYGFASIGDAALASPVVKKVVAWATDVHLYGGIALDLVASIKLGM</sequence>
<feature type="chain" id="PRO_5017017601" description="Pectinesterase inhibitor domain-containing protein" evidence="1">
    <location>
        <begin position="28"/>
        <end position="196"/>
    </location>
</feature>
<reference evidence="2" key="2">
    <citation type="submission" date="2015-07" db="EMBL/GenBank/DDBJ databases">
        <authorList>
            <person name="Noorani M."/>
        </authorList>
    </citation>
    <scope>NUCLEOTIDE SEQUENCE</scope>
    <source>
        <strain evidence="2">Yugu1</strain>
    </source>
</reference>
<feature type="signal peptide" evidence="1">
    <location>
        <begin position="1"/>
        <end position="27"/>
    </location>
</feature>
<evidence type="ECO:0000313" key="2">
    <source>
        <dbReference type="EMBL" id="RCV12302.1"/>
    </source>
</evidence>
<reference evidence="2" key="1">
    <citation type="journal article" date="2012" name="Nat. Biotechnol.">
        <title>Reference genome sequence of the model plant Setaria.</title>
        <authorList>
            <person name="Bennetzen J.L."/>
            <person name="Schmutz J."/>
            <person name="Wang H."/>
            <person name="Percifield R."/>
            <person name="Hawkins J."/>
            <person name="Pontaroli A.C."/>
            <person name="Estep M."/>
            <person name="Feng L."/>
            <person name="Vaughn J.N."/>
            <person name="Grimwood J."/>
            <person name="Jenkins J."/>
            <person name="Barry K."/>
            <person name="Lindquist E."/>
            <person name="Hellsten U."/>
            <person name="Deshpande S."/>
            <person name="Wang X."/>
            <person name="Wu X."/>
            <person name="Mitros T."/>
            <person name="Triplett J."/>
            <person name="Yang X."/>
            <person name="Ye C.Y."/>
            <person name="Mauro-Herrera M."/>
            <person name="Wang L."/>
            <person name="Li P."/>
            <person name="Sharma M."/>
            <person name="Sharma R."/>
            <person name="Ronald P.C."/>
            <person name="Panaud O."/>
            <person name="Kellogg E.A."/>
            <person name="Brutnell T.P."/>
            <person name="Doust A.N."/>
            <person name="Tuskan G.A."/>
            <person name="Rokhsar D."/>
            <person name="Devos K.M."/>
        </authorList>
    </citation>
    <scope>NUCLEOTIDE SEQUENCE [LARGE SCALE GENOMIC DNA]</scope>
    <source>
        <strain evidence="2">Yugu1</strain>
    </source>
</reference>
<name>A0A368Q346_SETIT</name>
<evidence type="ECO:0000256" key="1">
    <source>
        <dbReference type="SAM" id="SignalP"/>
    </source>
</evidence>
<proteinExistence type="predicted"/>
<organism evidence="2">
    <name type="scientific">Setaria italica</name>
    <name type="common">Foxtail millet</name>
    <name type="synonym">Panicum italicum</name>
    <dbReference type="NCBI Taxonomy" id="4555"/>
    <lineage>
        <taxon>Eukaryota</taxon>
        <taxon>Viridiplantae</taxon>
        <taxon>Streptophyta</taxon>
        <taxon>Embryophyta</taxon>
        <taxon>Tracheophyta</taxon>
        <taxon>Spermatophyta</taxon>
        <taxon>Magnoliopsida</taxon>
        <taxon>Liliopsida</taxon>
        <taxon>Poales</taxon>
        <taxon>Poaceae</taxon>
        <taxon>PACMAD clade</taxon>
        <taxon>Panicoideae</taxon>
        <taxon>Panicodae</taxon>
        <taxon>Paniceae</taxon>
        <taxon>Cenchrinae</taxon>
        <taxon>Setaria</taxon>
    </lineage>
</organism>
<accession>A0A368Q346</accession>
<keyword evidence="1" id="KW-0732">Signal</keyword>
<gene>
    <name evidence="2" type="ORF">SETIT_2G258100v2</name>
</gene>
<protein>
    <recommendedName>
        <fullName evidence="3">Pectinesterase inhibitor domain-containing protein</fullName>
    </recommendedName>
</protein>